<organism evidence="2 3">
    <name type="scientific">Cytospora schulzeri</name>
    <dbReference type="NCBI Taxonomy" id="448051"/>
    <lineage>
        <taxon>Eukaryota</taxon>
        <taxon>Fungi</taxon>
        <taxon>Dikarya</taxon>
        <taxon>Ascomycota</taxon>
        <taxon>Pezizomycotina</taxon>
        <taxon>Sordariomycetes</taxon>
        <taxon>Sordariomycetidae</taxon>
        <taxon>Diaporthales</taxon>
        <taxon>Cytosporaceae</taxon>
        <taxon>Cytospora</taxon>
    </lineage>
</organism>
<evidence type="ECO:0000313" key="2">
    <source>
        <dbReference type="EMBL" id="ROV91870.1"/>
    </source>
</evidence>
<protein>
    <submittedName>
        <fullName evidence="2">Uncharacterized protein</fullName>
    </submittedName>
</protein>
<dbReference type="Proteomes" id="UP000283895">
    <property type="component" value="Unassembled WGS sequence"/>
</dbReference>
<keyword evidence="3" id="KW-1185">Reference proteome</keyword>
<comment type="caution">
    <text evidence="2">The sequence shown here is derived from an EMBL/GenBank/DDBJ whole genome shotgun (WGS) entry which is preliminary data.</text>
</comment>
<proteinExistence type="predicted"/>
<dbReference type="AlphaFoldDB" id="A0A423VLL6"/>
<evidence type="ECO:0000313" key="3">
    <source>
        <dbReference type="Proteomes" id="UP000283895"/>
    </source>
</evidence>
<feature type="region of interest" description="Disordered" evidence="1">
    <location>
        <begin position="303"/>
        <end position="330"/>
    </location>
</feature>
<evidence type="ECO:0000256" key="1">
    <source>
        <dbReference type="SAM" id="MobiDB-lite"/>
    </source>
</evidence>
<reference evidence="2 3" key="1">
    <citation type="submission" date="2015-09" db="EMBL/GenBank/DDBJ databases">
        <title>Host preference determinants of Valsa canker pathogens revealed by comparative genomics.</title>
        <authorList>
            <person name="Yin Z."/>
            <person name="Huang L."/>
        </authorList>
    </citation>
    <scope>NUCLEOTIDE SEQUENCE [LARGE SCALE GENOMIC DNA]</scope>
    <source>
        <strain evidence="2 3">03-1</strain>
    </source>
</reference>
<accession>A0A423VLL6</accession>
<name>A0A423VLL6_9PEZI</name>
<gene>
    <name evidence="2" type="ORF">VMCG_09215</name>
</gene>
<dbReference type="EMBL" id="LKEA01000053">
    <property type="protein sequence ID" value="ROV91870.1"/>
    <property type="molecule type" value="Genomic_DNA"/>
</dbReference>
<sequence length="330" mass="37733">MPASNNTPATATAIPAKWHLPKVPSWEFLEGEANVDNPVVLKAFKGNVDFKNEENRTIRIYVHWNLPAISQMPGNINKLIKGSQAKPNDPVPPATLDMFKRYTEHYAVEEAARLGGLDVRIMATMHEFTKGSGMTTEMPDHLHLTLNVRTSEWGQKKVHLYLKDWRVPQKPLSAIVFVKDHNTLGEEYMQTYQKDIHKYRAFWHRNLSYGHPPAWMAPPGQTLESDDTKRTEDLVAYPSYLSIEKRVKLFNTAVDKATPLKSIVSEISQHRMYTRYSHIVERTFGKDKGKHFQMDYQVGKWREMRKDPQTQSWAPVPPSAPAGRAGGSNQ</sequence>